<evidence type="ECO:0000313" key="4">
    <source>
        <dbReference type="Proteomes" id="UP001415857"/>
    </source>
</evidence>
<dbReference type="AlphaFoldDB" id="A0AAP0R7D7"/>
<evidence type="ECO:0000256" key="2">
    <source>
        <dbReference type="SAM" id="MobiDB-lite"/>
    </source>
</evidence>
<reference evidence="3 4" key="1">
    <citation type="journal article" date="2024" name="Plant J.">
        <title>Genome sequences and population genomics reveal climatic adaptation and genomic divergence between two closely related sweetgum species.</title>
        <authorList>
            <person name="Xu W.Q."/>
            <person name="Ren C.Q."/>
            <person name="Zhang X.Y."/>
            <person name="Comes H.P."/>
            <person name="Liu X.H."/>
            <person name="Li Y.G."/>
            <person name="Kettle C.J."/>
            <person name="Jalonen R."/>
            <person name="Gaisberger H."/>
            <person name="Ma Y.Z."/>
            <person name="Qiu Y.X."/>
        </authorList>
    </citation>
    <scope>NUCLEOTIDE SEQUENCE [LARGE SCALE GENOMIC DNA]</scope>
    <source>
        <strain evidence="3">Hangzhou</strain>
    </source>
</reference>
<organism evidence="3 4">
    <name type="scientific">Liquidambar formosana</name>
    <name type="common">Formosan gum</name>
    <dbReference type="NCBI Taxonomy" id="63359"/>
    <lineage>
        <taxon>Eukaryota</taxon>
        <taxon>Viridiplantae</taxon>
        <taxon>Streptophyta</taxon>
        <taxon>Embryophyta</taxon>
        <taxon>Tracheophyta</taxon>
        <taxon>Spermatophyta</taxon>
        <taxon>Magnoliopsida</taxon>
        <taxon>eudicotyledons</taxon>
        <taxon>Gunneridae</taxon>
        <taxon>Pentapetalae</taxon>
        <taxon>Saxifragales</taxon>
        <taxon>Altingiaceae</taxon>
        <taxon>Liquidambar</taxon>
    </lineage>
</organism>
<dbReference type="Proteomes" id="UP001415857">
    <property type="component" value="Unassembled WGS sequence"/>
</dbReference>
<sequence length="117" mass="13543">MSTEKGKKKKKTPVEAKVVSWQEKRNLADEEEEALEKEVEELKSWTNMMDNMDDQQLKEYLKNRPDHLKSMKIEKTVPKKRVQKAAKDKSSASTGIMASVWKFHKEDDEGSTTKSDV</sequence>
<accession>A0AAP0R7D7</accession>
<comment type="caution">
    <text evidence="3">The sequence shown here is derived from an EMBL/GenBank/DDBJ whole genome shotgun (WGS) entry which is preliminary data.</text>
</comment>
<evidence type="ECO:0000256" key="1">
    <source>
        <dbReference type="SAM" id="Coils"/>
    </source>
</evidence>
<feature type="coiled-coil region" evidence="1">
    <location>
        <begin position="18"/>
        <end position="55"/>
    </location>
</feature>
<evidence type="ECO:0000313" key="3">
    <source>
        <dbReference type="EMBL" id="KAK9270899.1"/>
    </source>
</evidence>
<feature type="region of interest" description="Disordered" evidence="2">
    <location>
        <begin position="78"/>
        <end position="117"/>
    </location>
</feature>
<keyword evidence="4" id="KW-1185">Reference proteome</keyword>
<protein>
    <submittedName>
        <fullName evidence="3">Uncharacterized protein</fullName>
    </submittedName>
</protein>
<name>A0AAP0R7D7_LIQFO</name>
<keyword evidence="1" id="KW-0175">Coiled coil</keyword>
<proteinExistence type="predicted"/>
<dbReference type="EMBL" id="JBBPBK010000014">
    <property type="protein sequence ID" value="KAK9270899.1"/>
    <property type="molecule type" value="Genomic_DNA"/>
</dbReference>
<gene>
    <name evidence="3" type="ORF">L1049_026485</name>
</gene>